<dbReference type="AlphaFoldDB" id="A0A218XBU7"/>
<evidence type="ECO:0000256" key="1">
    <source>
        <dbReference type="SAM" id="MobiDB-lite"/>
    </source>
</evidence>
<reference evidence="3" key="1">
    <citation type="journal article" date="2017" name="Plant J.">
        <title>The pomegranate (Punica granatum L.) genome and the genomics of punicalagin biosynthesis.</title>
        <authorList>
            <person name="Qin G."/>
            <person name="Xu C."/>
            <person name="Ming R."/>
            <person name="Tang H."/>
            <person name="Guyot R."/>
            <person name="Kramer E.M."/>
            <person name="Hu Y."/>
            <person name="Yi X."/>
            <person name="Qi Y."/>
            <person name="Xu X."/>
            <person name="Gao Z."/>
            <person name="Pan H."/>
            <person name="Jian J."/>
            <person name="Tian Y."/>
            <person name="Yue Z."/>
            <person name="Xu Y."/>
        </authorList>
    </citation>
    <scope>NUCLEOTIDE SEQUENCE [LARGE SCALE GENOMIC DNA]</scope>
    <source>
        <strain evidence="3">cv. Dabenzi</strain>
    </source>
</reference>
<sequence>MCILKRFTWGIAFFLWWVNNNVPVLEFNIVGFGFKILKLVPYRAGSRYRKKNGIRTRIPLGIGFFATSQKNGGQAVGAAALPQQGGNRHCSPPQGRLEKERAWVTGGEKNPPQRQKGGGGVAATYGDVLFTNSPTTTEHGEIAEGWHGNVVERPANPDVGRKRRNYGGGEP</sequence>
<proteinExistence type="predicted"/>
<protein>
    <submittedName>
        <fullName evidence="2">Uncharacterized protein</fullName>
    </submittedName>
</protein>
<evidence type="ECO:0000313" key="3">
    <source>
        <dbReference type="Proteomes" id="UP000197138"/>
    </source>
</evidence>
<name>A0A218XBU7_PUNGR</name>
<organism evidence="2 3">
    <name type="scientific">Punica granatum</name>
    <name type="common">Pomegranate</name>
    <dbReference type="NCBI Taxonomy" id="22663"/>
    <lineage>
        <taxon>Eukaryota</taxon>
        <taxon>Viridiplantae</taxon>
        <taxon>Streptophyta</taxon>
        <taxon>Embryophyta</taxon>
        <taxon>Tracheophyta</taxon>
        <taxon>Spermatophyta</taxon>
        <taxon>Magnoliopsida</taxon>
        <taxon>eudicotyledons</taxon>
        <taxon>Gunneridae</taxon>
        <taxon>Pentapetalae</taxon>
        <taxon>rosids</taxon>
        <taxon>malvids</taxon>
        <taxon>Myrtales</taxon>
        <taxon>Lythraceae</taxon>
        <taxon>Punica</taxon>
    </lineage>
</organism>
<feature type="region of interest" description="Disordered" evidence="1">
    <location>
        <begin position="104"/>
        <end position="171"/>
    </location>
</feature>
<gene>
    <name evidence="2" type="ORF">CDL15_Pgr001743</name>
</gene>
<evidence type="ECO:0000313" key="2">
    <source>
        <dbReference type="EMBL" id="OWM82169.1"/>
    </source>
</evidence>
<dbReference type="Proteomes" id="UP000197138">
    <property type="component" value="Unassembled WGS sequence"/>
</dbReference>
<dbReference type="EMBL" id="MTKT01002011">
    <property type="protein sequence ID" value="OWM82169.1"/>
    <property type="molecule type" value="Genomic_DNA"/>
</dbReference>
<accession>A0A218XBU7</accession>
<comment type="caution">
    <text evidence="2">The sequence shown here is derived from an EMBL/GenBank/DDBJ whole genome shotgun (WGS) entry which is preliminary data.</text>
</comment>